<evidence type="ECO:0000313" key="4">
    <source>
        <dbReference type="Proteomes" id="UP000321323"/>
    </source>
</evidence>
<feature type="transmembrane region" description="Helical" evidence="1">
    <location>
        <begin position="69"/>
        <end position="87"/>
    </location>
</feature>
<dbReference type="Pfam" id="PF13386">
    <property type="entry name" value="DsbD_2"/>
    <property type="match status" value="1"/>
</dbReference>
<dbReference type="PANTHER" id="PTHR42208">
    <property type="entry name" value="HEAVY METAL TRANSPORTER-RELATED"/>
    <property type="match status" value="1"/>
</dbReference>
<dbReference type="InterPro" id="IPR039447">
    <property type="entry name" value="UreH-like_TM_dom"/>
</dbReference>
<evidence type="ECO:0000313" key="3">
    <source>
        <dbReference type="EMBL" id="WUR16353.1"/>
    </source>
</evidence>
<sequence>MMSLNLLPVFVVGLAGSVHCIGMCGGIVGALSAGAPRRTIPIVPANGTAVLALADSGVARVLAYNAGRIGSYMVAGALAAGLVNGAASLARIAAWQGFAYLLANLMLIALGLYLMDAWRGLAHVEQAGKMLWRRVQPLMRPLLPMDTLPKAFALGGLWGWVPCGMVYSVLLTALLSGSAAGGAAVMLVFGLGTLPMLLALGLAGTRLRAMLQQRRVRLACGLLVLAFGLLGIARYAGGLQHGWLDALCVGAA</sequence>
<dbReference type="EMBL" id="CP136508">
    <property type="protein sequence ID" value="WUR16353.1"/>
    <property type="molecule type" value="Genomic_DNA"/>
</dbReference>
<dbReference type="Proteomes" id="UP000321323">
    <property type="component" value="Chromosome"/>
</dbReference>
<evidence type="ECO:0000256" key="1">
    <source>
        <dbReference type="SAM" id="Phobius"/>
    </source>
</evidence>
<evidence type="ECO:0000259" key="2">
    <source>
        <dbReference type="Pfam" id="PF13386"/>
    </source>
</evidence>
<keyword evidence="1" id="KW-0812">Transmembrane</keyword>
<protein>
    <submittedName>
        <fullName evidence="3">Sulfite exporter TauE/SafE family protein</fullName>
    </submittedName>
</protein>
<feature type="domain" description="Urease accessory protein UreH-like transmembrane" evidence="2">
    <location>
        <begin position="9"/>
        <end position="229"/>
    </location>
</feature>
<dbReference type="PANTHER" id="PTHR42208:SF1">
    <property type="entry name" value="HEAVY METAL TRANSPORTER"/>
    <property type="match status" value="1"/>
</dbReference>
<keyword evidence="1" id="KW-1133">Transmembrane helix</keyword>
<reference evidence="3 4" key="1">
    <citation type="journal article" date="2019" name="Int. J. Syst. Evol. Microbiol.">
        <title>The Draft Whole-Genome Sequence of the Antibiotic Producer Empedobacter haloabium ATCC 31962 Provides Indications for Its Taxonomic Reclassification.</title>
        <authorList>
            <person name="Miess H."/>
            <person name="Arlt P."/>
            <person name="Apel A.K."/>
            <person name="Weber T."/>
            <person name="Nieselt K."/>
            <person name="Hanssen F."/>
            <person name="Czemmel S."/>
            <person name="Nahnsen S."/>
            <person name="Gross H."/>
        </authorList>
    </citation>
    <scope>NUCLEOTIDE SEQUENCE [LARGE SCALE GENOMIC DNA]</scope>
    <source>
        <strain evidence="3 4">ATCC 31962</strain>
    </source>
</reference>
<keyword evidence="1" id="KW-0472">Membrane</keyword>
<name>A0ABZ1UWT8_9BURK</name>
<accession>A0ABZ1UWT8</accession>
<keyword evidence="4" id="KW-1185">Reference proteome</keyword>
<feature type="transmembrane region" description="Helical" evidence="1">
    <location>
        <begin position="93"/>
        <end position="114"/>
    </location>
</feature>
<gene>
    <name evidence="3" type="ORF">E7V67_026765</name>
</gene>
<proteinExistence type="predicted"/>
<feature type="transmembrane region" description="Helical" evidence="1">
    <location>
        <begin position="151"/>
        <end position="175"/>
    </location>
</feature>
<feature type="transmembrane region" description="Helical" evidence="1">
    <location>
        <begin position="181"/>
        <end position="204"/>
    </location>
</feature>
<organism evidence="3 4">
    <name type="scientific">[Empedobacter] haloabium</name>
    <dbReference type="NCBI Taxonomy" id="592317"/>
    <lineage>
        <taxon>Bacteria</taxon>
        <taxon>Pseudomonadati</taxon>
        <taxon>Pseudomonadota</taxon>
        <taxon>Betaproteobacteria</taxon>
        <taxon>Burkholderiales</taxon>
        <taxon>Oxalobacteraceae</taxon>
        <taxon>Telluria group</taxon>
        <taxon>Telluria group incertae sedis</taxon>
    </lineage>
</organism>
<feature type="transmembrane region" description="Helical" evidence="1">
    <location>
        <begin position="216"/>
        <end position="237"/>
    </location>
</feature>